<evidence type="ECO:0000256" key="1">
    <source>
        <dbReference type="SAM" id="MobiDB-lite"/>
    </source>
</evidence>
<organism evidence="2 3">
    <name type="scientific">Orchesella cincta</name>
    <name type="common">Springtail</name>
    <name type="synonym">Podura cincta</name>
    <dbReference type="NCBI Taxonomy" id="48709"/>
    <lineage>
        <taxon>Eukaryota</taxon>
        <taxon>Metazoa</taxon>
        <taxon>Ecdysozoa</taxon>
        <taxon>Arthropoda</taxon>
        <taxon>Hexapoda</taxon>
        <taxon>Collembola</taxon>
        <taxon>Entomobryomorpha</taxon>
        <taxon>Entomobryoidea</taxon>
        <taxon>Orchesellidae</taxon>
        <taxon>Orchesellinae</taxon>
        <taxon>Orchesella</taxon>
    </lineage>
</organism>
<protein>
    <submittedName>
        <fullName evidence="2">Uncharacterized protein</fullName>
    </submittedName>
</protein>
<evidence type="ECO:0000313" key="2">
    <source>
        <dbReference type="EMBL" id="ODM97822.1"/>
    </source>
</evidence>
<name>A0A1D2MXV4_ORCCI</name>
<feature type="compositionally biased region" description="Polar residues" evidence="1">
    <location>
        <begin position="16"/>
        <end position="35"/>
    </location>
</feature>
<feature type="region of interest" description="Disordered" evidence="1">
    <location>
        <begin position="1"/>
        <end position="87"/>
    </location>
</feature>
<dbReference type="Proteomes" id="UP000094527">
    <property type="component" value="Unassembled WGS sequence"/>
</dbReference>
<dbReference type="AlphaFoldDB" id="A0A1D2MXV4"/>
<evidence type="ECO:0000313" key="3">
    <source>
        <dbReference type="Proteomes" id="UP000094527"/>
    </source>
</evidence>
<comment type="caution">
    <text evidence="2">The sequence shown here is derived from an EMBL/GenBank/DDBJ whole genome shotgun (WGS) entry which is preliminary data.</text>
</comment>
<dbReference type="EMBL" id="LJIJ01000407">
    <property type="protein sequence ID" value="ODM97822.1"/>
    <property type="molecule type" value="Genomic_DNA"/>
</dbReference>
<gene>
    <name evidence="2" type="ORF">Ocin01_08854</name>
</gene>
<sequence>MNSMYRGTPVDMTGVWDNSTESNTTLQGGSVNGSPSYAGLNAAPSFRRRSSSSSISSLSSVGSAKSSSSSNSSTSGVESSHKGPPRYSREIDVLQKELKDLKPRLFHEDLWYCKKCPQMDPYFLRERPCGRPMWEMDFGIYSNIEANRFWGAHRGRSVMSETGYQSANNLTELETTSSHARSFNSLEGNSMDSSYFLNSPIGR</sequence>
<keyword evidence="3" id="KW-1185">Reference proteome</keyword>
<feature type="compositionally biased region" description="Low complexity" evidence="1">
    <location>
        <begin position="51"/>
        <end position="78"/>
    </location>
</feature>
<proteinExistence type="predicted"/>
<reference evidence="2 3" key="1">
    <citation type="journal article" date="2016" name="Genome Biol. Evol.">
        <title>Gene Family Evolution Reflects Adaptation to Soil Environmental Stressors in the Genome of the Collembolan Orchesella cincta.</title>
        <authorList>
            <person name="Faddeeva-Vakhrusheva A."/>
            <person name="Derks M.F."/>
            <person name="Anvar S.Y."/>
            <person name="Agamennone V."/>
            <person name="Suring W."/>
            <person name="Smit S."/>
            <person name="van Straalen N.M."/>
            <person name="Roelofs D."/>
        </authorList>
    </citation>
    <scope>NUCLEOTIDE SEQUENCE [LARGE SCALE GENOMIC DNA]</scope>
    <source>
        <tissue evidence="2">Mixed pool</tissue>
    </source>
</reference>
<accession>A0A1D2MXV4</accession>